<dbReference type="SUPFAM" id="SSF48498">
    <property type="entry name" value="Tetracyclin repressor-like, C-terminal domain"/>
    <property type="match status" value="1"/>
</dbReference>
<dbReference type="InterPro" id="IPR009057">
    <property type="entry name" value="Homeodomain-like_sf"/>
</dbReference>
<dbReference type="Gene3D" id="1.10.10.60">
    <property type="entry name" value="Homeodomain-like"/>
    <property type="match status" value="1"/>
</dbReference>
<dbReference type="PATRIC" id="fig|280505.15.peg.3991"/>
<dbReference type="InterPro" id="IPR001647">
    <property type="entry name" value="HTH_TetR"/>
</dbReference>
<dbReference type="PANTHER" id="PTHR43479">
    <property type="entry name" value="ACREF/ENVCD OPERON REPRESSOR-RELATED"/>
    <property type="match status" value="1"/>
</dbReference>
<dbReference type="SUPFAM" id="SSF46689">
    <property type="entry name" value="Homeodomain-like"/>
    <property type="match status" value="1"/>
</dbReference>
<proteinExistence type="predicted"/>
<protein>
    <submittedName>
        <fullName evidence="4">Transcriptional regulator, TetR family</fullName>
    </submittedName>
</protein>
<dbReference type="Pfam" id="PF08359">
    <property type="entry name" value="TetR_C_4"/>
    <property type="match status" value="1"/>
</dbReference>
<organism evidence="4">
    <name type="scientific">Leptospira borgpetersenii serovar Ballum</name>
    <dbReference type="NCBI Taxonomy" id="280505"/>
    <lineage>
        <taxon>Bacteria</taxon>
        <taxon>Pseudomonadati</taxon>
        <taxon>Spirochaetota</taxon>
        <taxon>Spirochaetia</taxon>
        <taxon>Leptospirales</taxon>
        <taxon>Leptospiraceae</taxon>
        <taxon>Leptospira</taxon>
    </lineage>
</organism>
<evidence type="ECO:0000259" key="3">
    <source>
        <dbReference type="PROSITE" id="PS50977"/>
    </source>
</evidence>
<gene>
    <name evidence="4" type="ORF">LBBP_04102</name>
</gene>
<dbReference type="InterPro" id="IPR013570">
    <property type="entry name" value="Tscrpt_reg_YsiA_C"/>
</dbReference>
<dbReference type="Gene3D" id="1.10.357.10">
    <property type="entry name" value="Tetracycline Repressor, domain 2"/>
    <property type="match status" value="1"/>
</dbReference>
<dbReference type="Proteomes" id="UP000058857">
    <property type="component" value="Chromosome 2"/>
</dbReference>
<dbReference type="GO" id="GO:0003677">
    <property type="term" value="F:DNA binding"/>
    <property type="evidence" value="ECO:0007669"/>
    <property type="project" value="UniProtKB-UniRule"/>
</dbReference>
<sequence length="245" mass="28417">MIEKILEKTMRLFLSAGFAKTNTDEIAKHIGISKRTLYRYYDAKEKLINAVFNFLKERITTQHEAIIKDKSKNPREKLNEILLIITELGSKMGKPFVNDIQNFRPDLFMMMKEFRKERLRRLADIIKEGQDSGIFRKELNRELTIDTLIAALDGIVNPKYLSETTFSISSAFDTVFNIFIHGIENEKNNSQLKNPILHSHLDTDAHILFFQIMDFDTEQEISSNGAIDLQNIRGKKKSIWSTNTN</sequence>
<dbReference type="RefSeq" id="WP_002734901.1">
    <property type="nucleotide sequence ID" value="NZ_CP012030.1"/>
</dbReference>
<feature type="domain" description="HTH tetR-type" evidence="3">
    <location>
        <begin position="1"/>
        <end position="59"/>
    </location>
</feature>
<dbReference type="GeneID" id="61175681"/>
<dbReference type="InterPro" id="IPR036271">
    <property type="entry name" value="Tet_transcr_reg_TetR-rel_C_sf"/>
</dbReference>
<dbReference type="PANTHER" id="PTHR43479:SF11">
    <property type="entry name" value="ACREF_ENVCD OPERON REPRESSOR-RELATED"/>
    <property type="match status" value="1"/>
</dbReference>
<keyword evidence="1 2" id="KW-0238">DNA-binding</keyword>
<dbReference type="PRINTS" id="PR00455">
    <property type="entry name" value="HTHTETR"/>
</dbReference>
<evidence type="ECO:0000256" key="2">
    <source>
        <dbReference type="PROSITE-ProRule" id="PRU00335"/>
    </source>
</evidence>
<evidence type="ECO:0000313" key="5">
    <source>
        <dbReference type="Proteomes" id="UP000058857"/>
    </source>
</evidence>
<name>A0A0E3AWM2_LEPBO</name>
<dbReference type="EMBL" id="CP012030">
    <property type="protein sequence ID" value="ALO28242.1"/>
    <property type="molecule type" value="Genomic_DNA"/>
</dbReference>
<feature type="DNA-binding region" description="H-T-H motif" evidence="2">
    <location>
        <begin position="22"/>
        <end position="41"/>
    </location>
</feature>
<reference evidence="4 5" key="1">
    <citation type="journal article" date="2015" name="PLoS Negl. Trop. Dis.">
        <title>Distribution of Plasmids in Distinct Leptospira Pathogenic Species.</title>
        <authorList>
            <person name="Wang Y."/>
            <person name="Zhuang X."/>
            <person name="Zhong Y."/>
            <person name="Zhang C."/>
            <person name="Zhang Y."/>
            <person name="Zeng L."/>
            <person name="Zhu Y."/>
            <person name="He P."/>
            <person name="Dong K."/>
            <person name="Pal U."/>
            <person name="Guo X."/>
            <person name="Qin J."/>
        </authorList>
    </citation>
    <scope>NUCLEOTIDE SEQUENCE [LARGE SCALE GENOMIC DNA]</scope>
    <source>
        <strain evidence="4 5">56604</strain>
    </source>
</reference>
<dbReference type="PROSITE" id="PS50977">
    <property type="entry name" value="HTH_TETR_2"/>
    <property type="match status" value="1"/>
</dbReference>
<evidence type="ECO:0000313" key="4">
    <source>
        <dbReference type="EMBL" id="ALO28242.1"/>
    </source>
</evidence>
<accession>A0A0E3AWM2</accession>
<dbReference type="Pfam" id="PF00440">
    <property type="entry name" value="TetR_N"/>
    <property type="match status" value="1"/>
</dbReference>
<dbReference type="AlphaFoldDB" id="A0A0E3AWM2"/>
<evidence type="ECO:0000256" key="1">
    <source>
        <dbReference type="ARBA" id="ARBA00023125"/>
    </source>
</evidence>
<dbReference type="InterPro" id="IPR050624">
    <property type="entry name" value="HTH-type_Tx_Regulator"/>
</dbReference>